<feature type="compositionally biased region" description="Acidic residues" evidence="1">
    <location>
        <begin position="873"/>
        <end position="882"/>
    </location>
</feature>
<evidence type="ECO:0000259" key="2">
    <source>
        <dbReference type="Pfam" id="PF09444"/>
    </source>
</evidence>
<feature type="compositionally biased region" description="Acidic residues" evidence="1">
    <location>
        <begin position="811"/>
        <end position="831"/>
    </location>
</feature>
<feature type="compositionally biased region" description="Basic and acidic residues" evidence="1">
    <location>
        <begin position="517"/>
        <end position="533"/>
    </location>
</feature>
<keyword evidence="4" id="KW-1185">Reference proteome</keyword>
<feature type="region of interest" description="Disordered" evidence="1">
    <location>
        <begin position="750"/>
        <end position="901"/>
    </location>
</feature>
<dbReference type="Proteomes" id="UP000769528">
    <property type="component" value="Unassembled WGS sequence"/>
</dbReference>
<dbReference type="InterPro" id="IPR018564">
    <property type="entry name" value="Repl_chkpnt_MRC1_dom"/>
</dbReference>
<reference evidence="3" key="2">
    <citation type="submission" date="2021-01" db="EMBL/GenBank/DDBJ databases">
        <authorList>
            <person name="Schikora-Tamarit M.A."/>
        </authorList>
    </citation>
    <scope>NUCLEOTIDE SEQUENCE</scope>
    <source>
        <strain evidence="3">CBS6341</strain>
    </source>
</reference>
<feature type="region of interest" description="Disordered" evidence="1">
    <location>
        <begin position="478"/>
        <end position="497"/>
    </location>
</feature>
<proteinExistence type="predicted"/>
<sequence length="1219" mass="139968">MDLFENFDISQPVKAKTFKKDIDIALDNDPNVVNNEAQFPSITHSSPVKFNISSDTISSTLFGKQAADKTPAGLPNFLSEAVLRARRRLDGEGEPEPEPENGRILEDNLKQIDNLNEIQSQTSNEKVSQTQEIESTQVIKTSLQKLESQTQATDARQFGNKDETITQIVESTGISTRSDDLNNTYNESEKDLSAGNSKTRRTKIFESDEESDEESQRQVGPLTVDETQKYLREKSPSSFEELRASVNQYLNDDKPEKQLSAKDKIDEDFVKSQQKQRQLKKVEELAAKKRNERLLREQKERESKKDLSSKSGDDQDKIKENQEDYYTSNDEDDDYNNYVLGPVSRTIKKFDKNHLISLLNNNDGEDDLSSSPSEELSQGNKTVSPSTTPLKSTISVNLNLVTGKKNKPPVFRLKNQPVERPITIDLDDSESETDEISKTTVLDIKTKFSKKQHEVNKHKNHSKVKSKNQLFFELQKQSKEQLKKEQSELPDISKERELIEKETLDVEALLNKHIELNKKLKEKEELESTRKDEDYDDDYDYEKDYAESDSGVPDSEFDDDEDQDIENDNEDHEDDIVSSQKHQSEDENEDNLQKRRRRRNVVEDEDDKDDDDDSILNEKFTIESIETTQKLAEVESETDRAINLEKERSNMQIDIGSFGGNLSQTETTKKLGITMTQLFDQESPRKVSKTTDVGPHNVFSQIRKKANKIIGEESFNESNNSLENQSFDAYSFEANNPISKEESHIYDPATQLTDIGPPLFKMTQNSRLSQDSESTQLGFSLTQKDISTQKDPVAENHEKESTQNRKRKIIEDEDGESLNYGDSEEEEEETEQERTGRLRHAELMRLKRRQDELDQRRRKNEMKSRGLDKIMEAEAEESEDEWQGLGGMDGERSDVENSEDEKMYDDITKIKQNRSELAKRLAKESALADDAMVKRILQDLESGNLRRRGGGGGNAIDLDDEEEDEIIRKYRLYKQQRLREAMLEQEERMNLKKGSKAHAFLESMNEDSQLDSRDDIFGTHSDSDDDDNYNDEQRDPFMSSPKRSFKDPSSLKSKKKTLTEAYVQKTLSFLNDDDELTFETRSRDLFDDNEEHVDLHTLKQNSIIKMNNKTPQRKKSSQIIDLTSDDHNSTSPTALFKVPSIVSKSFQSSESFKSNQVIVSTTSKTTSSSRASIMSFGKKVEAKKSINEQKRVLKASKMKKVRENSKDRFGKRAVKNFFE</sequence>
<feature type="compositionally biased region" description="Polar residues" evidence="1">
    <location>
        <begin position="176"/>
        <end position="186"/>
    </location>
</feature>
<feature type="compositionally biased region" description="Basic and acidic residues" evidence="1">
    <location>
        <begin position="280"/>
        <end position="322"/>
    </location>
</feature>
<feature type="compositionally biased region" description="Acidic residues" evidence="1">
    <location>
        <begin position="555"/>
        <end position="576"/>
    </location>
</feature>
<feature type="compositionally biased region" description="Basic and acidic residues" evidence="1">
    <location>
        <begin position="226"/>
        <end position="243"/>
    </location>
</feature>
<protein>
    <recommendedName>
        <fullName evidence="2">DNA replication checkpoint mediator MRC1 domain-containing protein</fullName>
    </recommendedName>
</protein>
<evidence type="ECO:0000313" key="3">
    <source>
        <dbReference type="EMBL" id="KAH3681023.1"/>
    </source>
</evidence>
<dbReference type="AlphaFoldDB" id="A0A9P8PZ47"/>
<evidence type="ECO:0000313" key="4">
    <source>
        <dbReference type="Proteomes" id="UP000769528"/>
    </source>
</evidence>
<reference evidence="3" key="1">
    <citation type="journal article" date="2021" name="Open Biol.">
        <title>Shared evolutionary footprints suggest mitochondrial oxidative damage underlies multiple complex I losses in fungi.</title>
        <authorList>
            <person name="Schikora-Tamarit M.A."/>
            <person name="Marcet-Houben M."/>
            <person name="Nosek J."/>
            <person name="Gabaldon T."/>
        </authorList>
    </citation>
    <scope>NUCLEOTIDE SEQUENCE</scope>
    <source>
        <strain evidence="3">CBS6341</strain>
    </source>
</reference>
<feature type="compositionally biased region" description="Acidic residues" evidence="1">
    <location>
        <begin position="603"/>
        <end position="615"/>
    </location>
</feature>
<gene>
    <name evidence="3" type="ORF">WICMUC_000004</name>
</gene>
<accession>A0A9P8PZ47</accession>
<feature type="compositionally biased region" description="Polar residues" evidence="1">
    <location>
        <begin position="378"/>
        <end position="390"/>
    </location>
</feature>
<feature type="region of interest" description="Disordered" evidence="1">
    <location>
        <begin position="517"/>
        <end position="620"/>
    </location>
</feature>
<feature type="compositionally biased region" description="Basic and acidic residues" evidence="1">
    <location>
        <begin position="889"/>
        <end position="901"/>
    </location>
</feature>
<comment type="caution">
    <text evidence="3">The sequence shown here is derived from an EMBL/GenBank/DDBJ whole genome shotgun (WGS) entry which is preliminary data.</text>
</comment>
<dbReference type="OrthoDB" id="2130597at2759"/>
<feature type="region of interest" description="Disordered" evidence="1">
    <location>
        <begin position="358"/>
        <end position="390"/>
    </location>
</feature>
<feature type="compositionally biased region" description="Basic and acidic residues" evidence="1">
    <location>
        <begin position="832"/>
        <end position="872"/>
    </location>
</feature>
<evidence type="ECO:0000256" key="1">
    <source>
        <dbReference type="SAM" id="MobiDB-lite"/>
    </source>
</evidence>
<feature type="compositionally biased region" description="Basic and acidic residues" evidence="1">
    <location>
        <begin position="792"/>
        <end position="803"/>
    </location>
</feature>
<feature type="compositionally biased region" description="Basic and acidic residues" evidence="1">
    <location>
        <begin position="251"/>
        <end position="270"/>
    </location>
</feature>
<name>A0A9P8PZ47_9ASCO</name>
<feature type="region of interest" description="Disordered" evidence="1">
    <location>
        <begin position="176"/>
        <end position="339"/>
    </location>
</feature>
<organism evidence="3 4">
    <name type="scientific">Wickerhamomyces mucosus</name>
    <dbReference type="NCBI Taxonomy" id="1378264"/>
    <lineage>
        <taxon>Eukaryota</taxon>
        <taxon>Fungi</taxon>
        <taxon>Dikarya</taxon>
        <taxon>Ascomycota</taxon>
        <taxon>Saccharomycotina</taxon>
        <taxon>Saccharomycetes</taxon>
        <taxon>Phaffomycetales</taxon>
        <taxon>Wickerhamomycetaceae</taxon>
        <taxon>Wickerhamomyces</taxon>
    </lineage>
</organism>
<dbReference type="Pfam" id="PF09444">
    <property type="entry name" value="MRC1"/>
    <property type="match status" value="1"/>
</dbReference>
<feature type="compositionally biased region" description="Polar residues" evidence="1">
    <location>
        <begin position="762"/>
        <end position="790"/>
    </location>
</feature>
<feature type="region of interest" description="Disordered" evidence="1">
    <location>
        <begin position="1005"/>
        <end position="1051"/>
    </location>
</feature>
<feature type="domain" description="DNA replication checkpoint mediator MRC1" evidence="2">
    <location>
        <begin position="864"/>
        <end position="1002"/>
    </location>
</feature>
<dbReference type="EMBL" id="JAEUBF010000002">
    <property type="protein sequence ID" value="KAH3681023.1"/>
    <property type="molecule type" value="Genomic_DNA"/>
</dbReference>